<comment type="caution">
    <text evidence="1">The sequence shown here is derived from an EMBL/GenBank/DDBJ whole genome shotgun (WGS) entry which is preliminary data.</text>
</comment>
<reference evidence="1 2" key="1">
    <citation type="submission" date="2021-06" db="EMBL/GenBank/DDBJ databases">
        <authorList>
            <person name="Palmer J.M."/>
        </authorList>
    </citation>
    <scope>NUCLEOTIDE SEQUENCE [LARGE SCALE GENOMIC DNA]</scope>
    <source>
        <strain evidence="1 2">GA_2019</strain>
        <tissue evidence="1">Muscle</tissue>
    </source>
</reference>
<dbReference type="EMBL" id="JAHRIO010016776">
    <property type="protein sequence ID" value="MEQ2163728.1"/>
    <property type="molecule type" value="Genomic_DNA"/>
</dbReference>
<proteinExistence type="predicted"/>
<gene>
    <name evidence="1" type="ORF">GOODEAATRI_033287</name>
</gene>
<sequence>MSLGLAETSTDSSSNREKTDPALYLENVWTISSTAGNPLGLLISLTSVEPVRPATLKPRPSDCFCLIALLIHLANSDLPLIPLIPLS</sequence>
<accession>A0ABV0MX73</accession>
<keyword evidence="2" id="KW-1185">Reference proteome</keyword>
<protein>
    <submittedName>
        <fullName evidence="1">Uncharacterized protein</fullName>
    </submittedName>
</protein>
<evidence type="ECO:0000313" key="2">
    <source>
        <dbReference type="Proteomes" id="UP001476798"/>
    </source>
</evidence>
<organism evidence="1 2">
    <name type="scientific">Goodea atripinnis</name>
    <dbReference type="NCBI Taxonomy" id="208336"/>
    <lineage>
        <taxon>Eukaryota</taxon>
        <taxon>Metazoa</taxon>
        <taxon>Chordata</taxon>
        <taxon>Craniata</taxon>
        <taxon>Vertebrata</taxon>
        <taxon>Euteleostomi</taxon>
        <taxon>Actinopterygii</taxon>
        <taxon>Neopterygii</taxon>
        <taxon>Teleostei</taxon>
        <taxon>Neoteleostei</taxon>
        <taxon>Acanthomorphata</taxon>
        <taxon>Ovalentaria</taxon>
        <taxon>Atherinomorphae</taxon>
        <taxon>Cyprinodontiformes</taxon>
        <taxon>Goodeidae</taxon>
        <taxon>Goodea</taxon>
    </lineage>
</organism>
<evidence type="ECO:0000313" key="1">
    <source>
        <dbReference type="EMBL" id="MEQ2163728.1"/>
    </source>
</evidence>
<dbReference type="Proteomes" id="UP001476798">
    <property type="component" value="Unassembled WGS sequence"/>
</dbReference>
<name>A0ABV0MX73_9TELE</name>
<feature type="non-terminal residue" evidence="1">
    <location>
        <position position="87"/>
    </location>
</feature>